<protein>
    <recommendedName>
        <fullName evidence="4">Calcineurin-like phosphoesterase domain-containing protein</fullName>
    </recommendedName>
</protein>
<dbReference type="GO" id="GO:0009245">
    <property type="term" value="P:lipid A biosynthetic process"/>
    <property type="evidence" value="ECO:0007669"/>
    <property type="project" value="TreeGrafter"/>
</dbReference>
<dbReference type="Pfam" id="PF00149">
    <property type="entry name" value="Metallophos"/>
    <property type="match status" value="1"/>
</dbReference>
<dbReference type="Gene3D" id="3.60.21.10">
    <property type="match status" value="1"/>
</dbReference>
<evidence type="ECO:0000256" key="2">
    <source>
        <dbReference type="ARBA" id="ARBA00022801"/>
    </source>
</evidence>
<keyword evidence="3" id="KW-1133">Transmembrane helix</keyword>
<sequence length="404" mass="45935">MIRWVLFIAFVLFVDFYAFQGVKTSTKSKFVYAFYWLFSIGVLANVIYQLTTFNRSTGMSQAVMFAFGLVILSITPKIIALLILFSEDVFRIVKGVFNYFSSNSSSKVFLEDRRVFVSKVALGLAAIPFFSVIYGMARGKYNYQVIEHTLFFDDLPTAFDGFKITHISDIHSGSFDDAEKISAGIDLINEQASDVILFTGDIVNNTADEMEPWIPYFKKLEAKDGKYSVLGNHDYGEYARWKSSDEKEANFQAIKDIHPKIGFNLLLNNSVYLEKGTDKIALIGVENWGTRFKKAGDLKLASSKIAKEDFKILMSHDPSHWNTEVKVDEHNYHLTLSGHTHGMQFGIEIPGIKWSPVQYVYEQWAGIYSAFGRYINVNRGFGFLAFPGRVGIWPEITVITLRNR</sequence>
<dbReference type="SUPFAM" id="SSF56300">
    <property type="entry name" value="Metallo-dependent phosphatases"/>
    <property type="match status" value="1"/>
</dbReference>
<feature type="transmembrane region" description="Helical" evidence="3">
    <location>
        <begin position="62"/>
        <end position="85"/>
    </location>
</feature>
<keyword evidence="1" id="KW-0479">Metal-binding</keyword>
<feature type="domain" description="Calcineurin-like phosphoesterase" evidence="4">
    <location>
        <begin position="162"/>
        <end position="342"/>
    </location>
</feature>
<dbReference type="GO" id="GO:0046872">
    <property type="term" value="F:metal ion binding"/>
    <property type="evidence" value="ECO:0007669"/>
    <property type="project" value="UniProtKB-KW"/>
</dbReference>
<keyword evidence="3" id="KW-0472">Membrane</keyword>
<gene>
    <name evidence="5" type="ORF">SAMN06265371_10561</name>
</gene>
<evidence type="ECO:0000313" key="6">
    <source>
        <dbReference type="Proteomes" id="UP000198384"/>
    </source>
</evidence>
<organism evidence="5 6">
    <name type="scientific">Lutibacter agarilyticus</name>
    <dbReference type="NCBI Taxonomy" id="1109740"/>
    <lineage>
        <taxon>Bacteria</taxon>
        <taxon>Pseudomonadati</taxon>
        <taxon>Bacteroidota</taxon>
        <taxon>Flavobacteriia</taxon>
        <taxon>Flavobacteriales</taxon>
        <taxon>Flavobacteriaceae</taxon>
        <taxon>Lutibacter</taxon>
    </lineage>
</organism>
<dbReference type="InterPro" id="IPR051158">
    <property type="entry name" value="Metallophosphoesterase_sf"/>
</dbReference>
<proteinExistence type="predicted"/>
<dbReference type="PANTHER" id="PTHR31302:SF31">
    <property type="entry name" value="PHOSPHODIESTERASE YAEI"/>
    <property type="match status" value="1"/>
</dbReference>
<dbReference type="InterPro" id="IPR004843">
    <property type="entry name" value="Calcineurin-like_PHP"/>
</dbReference>
<dbReference type="PANTHER" id="PTHR31302">
    <property type="entry name" value="TRANSMEMBRANE PROTEIN WITH METALLOPHOSPHOESTERASE DOMAIN-RELATED"/>
    <property type="match status" value="1"/>
</dbReference>
<dbReference type="GO" id="GO:0016020">
    <property type="term" value="C:membrane"/>
    <property type="evidence" value="ECO:0007669"/>
    <property type="project" value="GOC"/>
</dbReference>
<dbReference type="OrthoDB" id="9780884at2"/>
<feature type="transmembrane region" description="Helical" evidence="3">
    <location>
        <begin position="116"/>
        <end position="137"/>
    </location>
</feature>
<dbReference type="AlphaFoldDB" id="A0A238X795"/>
<keyword evidence="3" id="KW-0812">Transmembrane</keyword>
<dbReference type="GO" id="GO:0008758">
    <property type="term" value="F:UDP-2,3-diacylglucosamine hydrolase activity"/>
    <property type="evidence" value="ECO:0007669"/>
    <property type="project" value="TreeGrafter"/>
</dbReference>
<evidence type="ECO:0000313" key="5">
    <source>
        <dbReference type="EMBL" id="SNR54925.1"/>
    </source>
</evidence>
<dbReference type="CDD" id="cd07385">
    <property type="entry name" value="MPP_YkuE_C"/>
    <property type="match status" value="1"/>
</dbReference>
<keyword evidence="6" id="KW-1185">Reference proteome</keyword>
<keyword evidence="2" id="KW-0378">Hydrolase</keyword>
<name>A0A238X795_9FLAO</name>
<dbReference type="Proteomes" id="UP000198384">
    <property type="component" value="Unassembled WGS sequence"/>
</dbReference>
<evidence type="ECO:0000256" key="3">
    <source>
        <dbReference type="SAM" id="Phobius"/>
    </source>
</evidence>
<evidence type="ECO:0000259" key="4">
    <source>
        <dbReference type="Pfam" id="PF00149"/>
    </source>
</evidence>
<dbReference type="InterPro" id="IPR029052">
    <property type="entry name" value="Metallo-depent_PP-like"/>
</dbReference>
<feature type="transmembrane region" description="Helical" evidence="3">
    <location>
        <begin position="30"/>
        <end position="50"/>
    </location>
</feature>
<accession>A0A238X795</accession>
<reference evidence="5 6" key="1">
    <citation type="submission" date="2017-06" db="EMBL/GenBank/DDBJ databases">
        <authorList>
            <person name="Kim H.J."/>
            <person name="Triplett B.A."/>
        </authorList>
    </citation>
    <scope>NUCLEOTIDE SEQUENCE [LARGE SCALE GENOMIC DNA]</scope>
    <source>
        <strain evidence="5 6">DSM 29150</strain>
    </source>
</reference>
<dbReference type="EMBL" id="FZNT01000005">
    <property type="protein sequence ID" value="SNR54925.1"/>
    <property type="molecule type" value="Genomic_DNA"/>
</dbReference>
<evidence type="ECO:0000256" key="1">
    <source>
        <dbReference type="ARBA" id="ARBA00022723"/>
    </source>
</evidence>
<dbReference type="RefSeq" id="WP_089381567.1">
    <property type="nucleotide sequence ID" value="NZ_FZNT01000005.1"/>
</dbReference>